<comment type="similarity">
    <text evidence="1">Belongs to the glycosyl hydrolase 16 family.</text>
</comment>
<evidence type="ECO:0000256" key="1">
    <source>
        <dbReference type="ARBA" id="ARBA00006865"/>
    </source>
</evidence>
<dbReference type="InterPro" id="IPR000757">
    <property type="entry name" value="Beta-glucanase-like"/>
</dbReference>
<protein>
    <submittedName>
        <fullName evidence="3">Family 16 glycosylhydrolase</fullName>
    </submittedName>
</protein>
<dbReference type="SUPFAM" id="SSF49899">
    <property type="entry name" value="Concanavalin A-like lectins/glucanases"/>
    <property type="match status" value="1"/>
</dbReference>
<dbReference type="Pfam" id="PF16841">
    <property type="entry name" value="CBM60"/>
    <property type="match status" value="1"/>
</dbReference>
<dbReference type="EMBL" id="JAJAQI010000031">
    <property type="protein sequence ID" value="MCB4823799.1"/>
    <property type="molecule type" value="Genomic_DNA"/>
</dbReference>
<feature type="domain" description="GH16" evidence="2">
    <location>
        <begin position="92"/>
        <end position="340"/>
    </location>
</feature>
<dbReference type="PROSITE" id="PS51762">
    <property type="entry name" value="GH16_2"/>
    <property type="match status" value="1"/>
</dbReference>
<name>A0A9X1IGM4_9PROT</name>
<dbReference type="GO" id="GO:0004553">
    <property type="term" value="F:hydrolase activity, hydrolyzing O-glycosyl compounds"/>
    <property type="evidence" value="ECO:0007669"/>
    <property type="project" value="InterPro"/>
</dbReference>
<sequence length="340" mass="36135">MDLSTPNQTGKDTLVITLSQDAWQGDARFTVAVDGKQVGGTFQAATQAGQGTDTLTLRGDWGGGAHKLAITFLNDAYGGHPAADRNLFIEGVSYNGIPARGAEADLFSNGTAELSFGGAAGPQAGPALPSRGDLPATKTVWVESFDKGTGIFSRVWGPGVDTSKPGQITLHSTPDNKDSGAMVPPKGADAGFGYGLYSFTLSMTQGNVPGPYALLWPGTDNWPGPELDMVEVLRGGPVYSTVHWKGPGNSDKFTSYKMEGVDPKQVHTYSMLWEEGRLTGFVDGKKMWTTTSNVPKDFAHGGENLAPSVGMQTWWSAKDQYGSGYDNRMTVYEVSYSVIA</sequence>
<keyword evidence="4" id="KW-1185">Reference proteome</keyword>
<proteinExistence type="inferred from homology"/>
<dbReference type="Gene3D" id="2.60.60.40">
    <property type="match status" value="1"/>
</dbReference>
<dbReference type="Pfam" id="PF00722">
    <property type="entry name" value="Glyco_hydro_16"/>
    <property type="match status" value="1"/>
</dbReference>
<accession>A0A9X1IGM4</accession>
<dbReference type="GO" id="GO:0005975">
    <property type="term" value="P:carbohydrate metabolic process"/>
    <property type="evidence" value="ECO:0007669"/>
    <property type="project" value="InterPro"/>
</dbReference>
<gene>
    <name evidence="3" type="ORF">LHA35_18880</name>
</gene>
<evidence type="ECO:0000259" key="2">
    <source>
        <dbReference type="PROSITE" id="PS51762"/>
    </source>
</evidence>
<dbReference type="CDD" id="cd00413">
    <property type="entry name" value="Glyco_hydrolase_16"/>
    <property type="match status" value="1"/>
</dbReference>
<dbReference type="AlphaFoldDB" id="A0A9X1IGM4"/>
<dbReference type="InterPro" id="IPR031768">
    <property type="entry name" value="CBM60_xylan-bd"/>
</dbReference>
<dbReference type="Gene3D" id="2.60.120.200">
    <property type="match status" value="1"/>
</dbReference>
<dbReference type="Proteomes" id="UP001139311">
    <property type="component" value="Unassembled WGS sequence"/>
</dbReference>
<dbReference type="InterPro" id="IPR013320">
    <property type="entry name" value="ConA-like_dom_sf"/>
</dbReference>
<evidence type="ECO:0000313" key="4">
    <source>
        <dbReference type="Proteomes" id="UP001139311"/>
    </source>
</evidence>
<comment type="caution">
    <text evidence="3">The sequence shown here is derived from an EMBL/GenBank/DDBJ whole genome shotgun (WGS) entry which is preliminary data.</text>
</comment>
<organism evidence="3 4">
    <name type="scientific">Roseicella aerolata</name>
    <dbReference type="NCBI Taxonomy" id="2883479"/>
    <lineage>
        <taxon>Bacteria</taxon>
        <taxon>Pseudomonadati</taxon>
        <taxon>Pseudomonadota</taxon>
        <taxon>Alphaproteobacteria</taxon>
        <taxon>Acetobacterales</taxon>
        <taxon>Roseomonadaceae</taxon>
        <taxon>Roseicella</taxon>
    </lineage>
</organism>
<evidence type="ECO:0000313" key="3">
    <source>
        <dbReference type="EMBL" id="MCB4823799.1"/>
    </source>
</evidence>
<reference evidence="3" key="1">
    <citation type="submission" date="2021-10" db="EMBL/GenBank/DDBJ databases">
        <title>Roseicella aerolatum sp. nov., isolated from aerosols of e-waste dismantling site.</title>
        <authorList>
            <person name="Qin T."/>
        </authorList>
    </citation>
    <scope>NUCLEOTIDE SEQUENCE</scope>
    <source>
        <strain evidence="3">GB24</strain>
    </source>
</reference>
<dbReference type="RefSeq" id="WP_226610935.1">
    <property type="nucleotide sequence ID" value="NZ_JAJAQI010000031.1"/>
</dbReference>